<dbReference type="AlphaFoldDB" id="A0A645DIU6"/>
<name>A0A645DIU6_9ZZZZ</name>
<organism evidence="1">
    <name type="scientific">bioreactor metagenome</name>
    <dbReference type="NCBI Taxonomy" id="1076179"/>
    <lineage>
        <taxon>unclassified sequences</taxon>
        <taxon>metagenomes</taxon>
        <taxon>ecological metagenomes</taxon>
    </lineage>
</organism>
<reference evidence="1" key="1">
    <citation type="submission" date="2019-08" db="EMBL/GenBank/DDBJ databases">
        <authorList>
            <person name="Kucharzyk K."/>
            <person name="Murdoch R.W."/>
            <person name="Higgins S."/>
            <person name="Loffler F."/>
        </authorList>
    </citation>
    <scope>NUCLEOTIDE SEQUENCE</scope>
</reference>
<dbReference type="EMBL" id="VSSQ01036646">
    <property type="protein sequence ID" value="MPM89171.1"/>
    <property type="molecule type" value="Genomic_DNA"/>
</dbReference>
<gene>
    <name evidence="1" type="ORF">SDC9_136279</name>
</gene>
<sequence>MVKSFQSNQDKLKPAVISFTIPNKKESSLLINAALGIDVVPLLFDEKKELISLFPYIEYNRNTMIDKDQNQLSSGLYFEWILESEKTKFMPVLTSTVKYSSDYVSKIESLQGEFFIAPTWTRVAPSDTNWYVPGNFVKIGKSGVFGFEYVPYFGIELDQRFRAKADSLKGNITRFVFKIESILHFFPKIDESGKFLYYYVEMNLGYQYRNVLFHSAEGFVWNSHNFCASLNYIFSKNDKTNASIGIDYVNGPDPTKAFEDQNYFGLSLKVKL</sequence>
<evidence type="ECO:0000313" key="1">
    <source>
        <dbReference type="EMBL" id="MPM89171.1"/>
    </source>
</evidence>
<accession>A0A645DIU6</accession>
<proteinExistence type="predicted"/>
<protein>
    <submittedName>
        <fullName evidence="1">Uncharacterized protein</fullName>
    </submittedName>
</protein>
<comment type="caution">
    <text evidence="1">The sequence shown here is derived from an EMBL/GenBank/DDBJ whole genome shotgun (WGS) entry which is preliminary data.</text>
</comment>